<organism evidence="1 2">
    <name type="scientific">Mycena citricolor</name>
    <dbReference type="NCBI Taxonomy" id="2018698"/>
    <lineage>
        <taxon>Eukaryota</taxon>
        <taxon>Fungi</taxon>
        <taxon>Dikarya</taxon>
        <taxon>Basidiomycota</taxon>
        <taxon>Agaricomycotina</taxon>
        <taxon>Agaricomycetes</taxon>
        <taxon>Agaricomycetidae</taxon>
        <taxon>Agaricales</taxon>
        <taxon>Marasmiineae</taxon>
        <taxon>Mycenaceae</taxon>
        <taxon>Mycena</taxon>
    </lineage>
</organism>
<dbReference type="EMBL" id="CAVNYO010000444">
    <property type="protein sequence ID" value="CAK5281268.1"/>
    <property type="molecule type" value="Genomic_DNA"/>
</dbReference>
<keyword evidence="2" id="KW-1185">Reference proteome</keyword>
<dbReference type="AlphaFoldDB" id="A0AAD2HV01"/>
<reference evidence="1" key="1">
    <citation type="submission" date="2023-11" db="EMBL/GenBank/DDBJ databases">
        <authorList>
            <person name="De Vega J J."/>
            <person name="De Vega J J."/>
        </authorList>
    </citation>
    <scope>NUCLEOTIDE SEQUENCE</scope>
</reference>
<accession>A0AAD2HV01</accession>
<feature type="non-terminal residue" evidence="1">
    <location>
        <position position="1"/>
    </location>
</feature>
<dbReference type="Proteomes" id="UP001295794">
    <property type="component" value="Unassembled WGS sequence"/>
</dbReference>
<sequence length="86" mass="9645">RAGDDCFLRARFRAPPRISRESSRPSSAISERTLTSCYVRFNCLELCIIGRWVIVSLYCVIGSDFKCNLQPEITGVSSSPRVHVPP</sequence>
<evidence type="ECO:0000313" key="2">
    <source>
        <dbReference type="Proteomes" id="UP001295794"/>
    </source>
</evidence>
<comment type="caution">
    <text evidence="1">The sequence shown here is derived from an EMBL/GenBank/DDBJ whole genome shotgun (WGS) entry which is preliminary data.</text>
</comment>
<proteinExistence type="predicted"/>
<name>A0AAD2HV01_9AGAR</name>
<evidence type="ECO:0000313" key="1">
    <source>
        <dbReference type="EMBL" id="CAK5281268.1"/>
    </source>
</evidence>
<gene>
    <name evidence="1" type="ORF">MYCIT1_LOCUS32263</name>
</gene>
<protein>
    <submittedName>
        <fullName evidence="1">Uncharacterized protein</fullName>
    </submittedName>
</protein>